<dbReference type="RefSeq" id="WP_216469872.1">
    <property type="nucleotide sequence ID" value="NZ_JAHLQI010000002.1"/>
</dbReference>
<feature type="transmembrane region" description="Helical" evidence="1">
    <location>
        <begin position="259"/>
        <end position="280"/>
    </location>
</feature>
<dbReference type="Pfam" id="PF14897">
    <property type="entry name" value="EpsG"/>
    <property type="match status" value="1"/>
</dbReference>
<feature type="transmembrane region" description="Helical" evidence="1">
    <location>
        <begin position="180"/>
        <end position="203"/>
    </location>
</feature>
<feature type="transmembrane region" description="Helical" evidence="1">
    <location>
        <begin position="343"/>
        <end position="360"/>
    </location>
</feature>
<keyword evidence="1" id="KW-0812">Transmembrane</keyword>
<keyword evidence="3" id="KW-1185">Reference proteome</keyword>
<name>A0ABS6ERA6_9FIRM</name>
<evidence type="ECO:0000313" key="3">
    <source>
        <dbReference type="Proteomes" id="UP000783588"/>
    </source>
</evidence>
<protein>
    <submittedName>
        <fullName evidence="2">EpsG family protein</fullName>
    </submittedName>
</protein>
<feature type="transmembrane region" description="Helical" evidence="1">
    <location>
        <begin position="157"/>
        <end position="173"/>
    </location>
</feature>
<evidence type="ECO:0000313" key="2">
    <source>
        <dbReference type="EMBL" id="MBU5490236.1"/>
    </source>
</evidence>
<reference evidence="2 3" key="1">
    <citation type="submission" date="2021-06" db="EMBL/GenBank/DDBJ databases">
        <authorList>
            <person name="Sun Q."/>
            <person name="Li D."/>
        </authorList>
    </citation>
    <scope>NUCLEOTIDE SEQUENCE [LARGE SCALE GENOMIC DNA]</scope>
    <source>
        <strain evidence="2 3">MSJd-7</strain>
    </source>
</reference>
<feature type="transmembrane region" description="Helical" evidence="1">
    <location>
        <begin position="6"/>
        <end position="25"/>
    </location>
</feature>
<comment type="caution">
    <text evidence="2">The sequence shown here is derived from an EMBL/GenBank/DDBJ whole genome shotgun (WGS) entry which is preliminary data.</text>
</comment>
<evidence type="ECO:0000256" key="1">
    <source>
        <dbReference type="SAM" id="Phobius"/>
    </source>
</evidence>
<keyword evidence="1" id="KW-0472">Membrane</keyword>
<feature type="transmembrane region" description="Helical" evidence="1">
    <location>
        <begin position="215"/>
        <end position="238"/>
    </location>
</feature>
<proteinExistence type="predicted"/>
<accession>A0ABS6ERA6</accession>
<sequence>MTLTNYWWLLIWMFAAGGIIAWALPKQPVMVMGKREYRWTMSSAVIFVLPYIIWAGYRKNIGDTETYRKTFRESASSLSQISQAVSDTAKDKGFTFLTVLIKSIIGNSDIIFFMLIAIVQMLCIVIVFRKYSTNFWLSMFLFVASTDYLSWMHNGMRQFLAVTIIFACTGLLLKKKYLPVILVILLAATIHGSALFMLLIIFLAQGKAWNKKTLLFIAGILLIITGVDQFTQLLQNVLTDTQYSDMTTNEIWTTDDGTSFIRVLVYSVPAVFAFLGIKYIEESGDPVVNLAANMSIVTAGLYVVSMFTSGIYIGRMPIYTSLYSYILLPWIFEHAFNERSKKLMYALTCGCYLVFFYYQMHATWGIL</sequence>
<dbReference type="InterPro" id="IPR049458">
    <property type="entry name" value="EpsG-like"/>
</dbReference>
<feature type="transmembrane region" description="Helical" evidence="1">
    <location>
        <begin position="37"/>
        <end position="57"/>
    </location>
</feature>
<dbReference type="EMBL" id="JAHLQI010000002">
    <property type="protein sequence ID" value="MBU5490236.1"/>
    <property type="molecule type" value="Genomic_DNA"/>
</dbReference>
<gene>
    <name evidence="2" type="ORF">KQI75_06310</name>
</gene>
<organism evidence="2 3">
    <name type="scientific">Butyricicoccus intestinisimiae</name>
    <dbReference type="NCBI Taxonomy" id="2841509"/>
    <lineage>
        <taxon>Bacteria</taxon>
        <taxon>Bacillati</taxon>
        <taxon>Bacillota</taxon>
        <taxon>Clostridia</taxon>
        <taxon>Eubacteriales</taxon>
        <taxon>Butyricicoccaceae</taxon>
        <taxon>Butyricicoccus</taxon>
    </lineage>
</organism>
<dbReference type="Proteomes" id="UP000783588">
    <property type="component" value="Unassembled WGS sequence"/>
</dbReference>
<keyword evidence="1" id="KW-1133">Transmembrane helix</keyword>
<feature type="transmembrane region" description="Helical" evidence="1">
    <location>
        <begin position="292"/>
        <end position="313"/>
    </location>
</feature>
<feature type="transmembrane region" description="Helical" evidence="1">
    <location>
        <begin position="110"/>
        <end position="128"/>
    </location>
</feature>